<dbReference type="InParanoid" id="A0A7M7K2L7"/>
<dbReference type="SUPFAM" id="SSF56801">
    <property type="entry name" value="Acetyl-CoA synthetase-like"/>
    <property type="match status" value="1"/>
</dbReference>
<evidence type="ECO:0000256" key="1">
    <source>
        <dbReference type="ARBA" id="ARBA00006432"/>
    </source>
</evidence>
<dbReference type="PANTHER" id="PTHR43605:SF10">
    <property type="entry name" value="ACYL-COA SYNTHETASE MEDIUM CHAIN FAMILY MEMBER 3"/>
    <property type="match status" value="1"/>
</dbReference>
<evidence type="ECO:0000256" key="3">
    <source>
        <dbReference type="ARBA" id="ARBA00022741"/>
    </source>
</evidence>
<dbReference type="Gene3D" id="3.30.300.30">
    <property type="match status" value="1"/>
</dbReference>
<dbReference type="GO" id="GO:0005524">
    <property type="term" value="F:ATP binding"/>
    <property type="evidence" value="ECO:0007669"/>
    <property type="project" value="UniProtKB-KW"/>
</dbReference>
<dbReference type="InterPro" id="IPR025110">
    <property type="entry name" value="AMP-bd_C"/>
</dbReference>
<comment type="catalytic activity">
    <reaction evidence="6">
        <text>a medium-chain fatty acid + ATP + CoA = a medium-chain fatty acyl-CoA + AMP + diphosphate</text>
        <dbReference type="Rhea" id="RHEA:48340"/>
        <dbReference type="ChEBI" id="CHEBI:30616"/>
        <dbReference type="ChEBI" id="CHEBI:33019"/>
        <dbReference type="ChEBI" id="CHEBI:57287"/>
        <dbReference type="ChEBI" id="CHEBI:59558"/>
        <dbReference type="ChEBI" id="CHEBI:90546"/>
        <dbReference type="ChEBI" id="CHEBI:456215"/>
        <dbReference type="EC" id="6.2.1.2"/>
    </reaction>
    <physiologicalReaction direction="left-to-right" evidence="6">
        <dbReference type="Rhea" id="RHEA:48341"/>
    </physiologicalReaction>
</comment>
<reference evidence="9" key="1">
    <citation type="submission" date="2021-01" db="UniProtKB">
        <authorList>
            <consortium name="EnsemblMetazoa"/>
        </authorList>
    </citation>
    <scope>IDENTIFICATION</scope>
</reference>
<dbReference type="Gene3D" id="3.40.50.12780">
    <property type="entry name" value="N-terminal domain of ligase-like"/>
    <property type="match status" value="1"/>
</dbReference>
<evidence type="ECO:0000259" key="7">
    <source>
        <dbReference type="Pfam" id="PF00501"/>
    </source>
</evidence>
<dbReference type="GeneID" id="111247701"/>
<feature type="domain" description="AMP-dependent synthetase/ligase" evidence="7">
    <location>
        <begin position="74"/>
        <end position="406"/>
    </location>
</feature>
<dbReference type="KEGG" id="vde:111247701"/>
<keyword evidence="3" id="KW-0547">Nucleotide-binding</keyword>
<evidence type="ECO:0000313" key="9">
    <source>
        <dbReference type="EnsemblMetazoa" id="XP_022654694"/>
    </source>
</evidence>
<organism evidence="9 10">
    <name type="scientific">Varroa destructor</name>
    <name type="common">Honeybee mite</name>
    <dbReference type="NCBI Taxonomy" id="109461"/>
    <lineage>
        <taxon>Eukaryota</taxon>
        <taxon>Metazoa</taxon>
        <taxon>Ecdysozoa</taxon>
        <taxon>Arthropoda</taxon>
        <taxon>Chelicerata</taxon>
        <taxon>Arachnida</taxon>
        <taxon>Acari</taxon>
        <taxon>Parasitiformes</taxon>
        <taxon>Mesostigmata</taxon>
        <taxon>Gamasina</taxon>
        <taxon>Dermanyssoidea</taxon>
        <taxon>Varroidae</taxon>
        <taxon>Varroa</taxon>
    </lineage>
</organism>
<dbReference type="Proteomes" id="UP000594260">
    <property type="component" value="Unplaced"/>
</dbReference>
<dbReference type="PROSITE" id="PS00455">
    <property type="entry name" value="AMP_BINDING"/>
    <property type="match status" value="1"/>
</dbReference>
<dbReference type="InterPro" id="IPR000873">
    <property type="entry name" value="AMP-dep_synth/lig_dom"/>
</dbReference>
<dbReference type="GO" id="GO:0006637">
    <property type="term" value="P:acyl-CoA metabolic process"/>
    <property type="evidence" value="ECO:0007669"/>
    <property type="project" value="TreeGrafter"/>
</dbReference>
<sequence>MLLASRLRIFSSIGKALHVSSRVLNNEDSVKRAIETGDVSSFPERFNFTRDVVDLWAKHESPLRKSVPALWMIQDGRSKTYTYRELSQISKRIAGVFHNYGIKKGDRILLCLPKCPEYWFIMLGLVRCGIEFTSITTQATGYDLRYRIERFTPKMVISNKISDVDFATVNTEVEYKMSISYEGVGWMSLTSLMESAGDFDGYNTSLNDPAIVFFTSGTTGKPKMVEHTHSYLLAHVITGKRLYFLKHTDVFWCLADTGWAKVAYATFSTWLYRACAFVDTSARFSPYDVLKVLQDYPITKFCAPPTVYRQLINKESGLFNFKALNDCVSAGEPLNPEALHAWKALTNIYIREGYGQTETIVVACAPYGSVVKPGSMGLPLKECQVVILNDDLSPVKQGEVGQLALSMSPVKPIGLLKGYRDAEDKNADAFKNGYYLTGDKVYQDEDGYLWFVSRADDIIISAGYRIGPFEIESVLLEHPAVVESAVVGVSDPDRFEIVKAFIVLAENYTSYDHDKLANEIQEFVKQRTAPYKYPRQIEFVNSLPKTMSGKIQRNILRQKK</sequence>
<evidence type="ECO:0000256" key="6">
    <source>
        <dbReference type="ARBA" id="ARBA00048477"/>
    </source>
</evidence>
<dbReference type="GO" id="GO:0004321">
    <property type="term" value="F:fatty-acyl-CoA synthase activity"/>
    <property type="evidence" value="ECO:0007669"/>
    <property type="project" value="TreeGrafter"/>
</dbReference>
<dbReference type="EC" id="6.2.1.2" evidence="5"/>
<protein>
    <recommendedName>
        <fullName evidence="5">medium-chain acyl-CoA ligase</fullName>
        <ecNumber evidence="5">6.2.1.2</ecNumber>
    </recommendedName>
</protein>
<dbReference type="InterPro" id="IPR051087">
    <property type="entry name" value="Mitochondrial_ACSM"/>
</dbReference>
<dbReference type="InterPro" id="IPR020845">
    <property type="entry name" value="AMP-binding_CS"/>
</dbReference>
<evidence type="ECO:0000256" key="4">
    <source>
        <dbReference type="ARBA" id="ARBA00022840"/>
    </source>
</evidence>
<evidence type="ECO:0000256" key="5">
    <source>
        <dbReference type="ARBA" id="ARBA00039009"/>
    </source>
</evidence>
<evidence type="ECO:0000256" key="2">
    <source>
        <dbReference type="ARBA" id="ARBA00022598"/>
    </source>
</evidence>
<dbReference type="InterPro" id="IPR042099">
    <property type="entry name" value="ANL_N_sf"/>
</dbReference>
<dbReference type="PANTHER" id="PTHR43605">
    <property type="entry name" value="ACYL-COENZYME A SYNTHETASE"/>
    <property type="match status" value="1"/>
</dbReference>
<dbReference type="Pfam" id="PF00501">
    <property type="entry name" value="AMP-binding"/>
    <property type="match status" value="1"/>
</dbReference>
<dbReference type="GO" id="GO:0006633">
    <property type="term" value="P:fatty acid biosynthetic process"/>
    <property type="evidence" value="ECO:0007669"/>
    <property type="project" value="TreeGrafter"/>
</dbReference>
<keyword evidence="10" id="KW-1185">Reference proteome</keyword>
<dbReference type="AlphaFoldDB" id="A0A7M7K2L7"/>
<dbReference type="OrthoDB" id="6614653at2759"/>
<dbReference type="RefSeq" id="XP_022654694.1">
    <property type="nucleotide sequence ID" value="XM_022798959.1"/>
</dbReference>
<dbReference type="FunFam" id="3.30.300.30:FF:000005">
    <property type="entry name" value="Acyl-coenzyme A synthetase ACSM5, mitochondrial"/>
    <property type="match status" value="1"/>
</dbReference>
<evidence type="ECO:0000313" key="10">
    <source>
        <dbReference type="Proteomes" id="UP000594260"/>
    </source>
</evidence>
<comment type="similarity">
    <text evidence="1">Belongs to the ATP-dependent AMP-binding enzyme family.</text>
</comment>
<evidence type="ECO:0000259" key="8">
    <source>
        <dbReference type="Pfam" id="PF13193"/>
    </source>
</evidence>
<dbReference type="GO" id="GO:0031956">
    <property type="term" value="F:medium-chain fatty acid-CoA ligase activity"/>
    <property type="evidence" value="ECO:0007669"/>
    <property type="project" value="UniProtKB-EC"/>
</dbReference>
<feature type="domain" description="AMP-binding enzyme C-terminal" evidence="8">
    <location>
        <begin position="470"/>
        <end position="550"/>
    </location>
</feature>
<proteinExistence type="inferred from homology"/>
<dbReference type="EnsemblMetazoa" id="XM_022798959">
    <property type="protein sequence ID" value="XP_022654694"/>
    <property type="gene ID" value="LOC111247701"/>
</dbReference>
<dbReference type="Pfam" id="PF13193">
    <property type="entry name" value="AMP-binding_C"/>
    <property type="match status" value="1"/>
</dbReference>
<dbReference type="OMA" id="IRLMYTS"/>
<dbReference type="InterPro" id="IPR045851">
    <property type="entry name" value="AMP-bd_C_sf"/>
</dbReference>
<name>A0A7M7K2L7_VARDE</name>
<accession>A0A7M7K2L7</accession>
<keyword evidence="2" id="KW-0436">Ligase</keyword>
<keyword evidence="4" id="KW-0067">ATP-binding</keyword>